<dbReference type="PANTHER" id="PTHR30290:SF72">
    <property type="entry name" value="HTH-TYPE TRANSCRIPTIONAL REGULATOR SGRR"/>
    <property type="match status" value="1"/>
</dbReference>
<sequence length="550" mass="63776">MENKLLTLWRYYPSGSIRVEEISETLQLSHKQTTRYLKKWNEEGWISFTPGRGRGNVSSLKWKRDVEEIFEEKVVKFIEEEPVERSSKYLMYDWSTDSKMRLMNKFQTKLGFVQASEDKLIVPKRYPFFSIHPLEAADVLSAHLAANVYNRLVSITEEGDIIPEIAHSWDASSTKLRLYLKKDVQFHDGSILTAGDVTACLERFRAHPNYKELWSPVEMISAAAPLIVDIHFTGGCSYILPMLTMMCGSIYKENKGRILGTGCFSLEENTDTKTTLAAFKGHFQERPLIDAVEFVQVPHDFKGIYHSPSEGSHSSSVEVESDSGFGAVIMNVCPDRVSQIQRIEVREYLHWIIAKHRGTISDCDPRWTPNGMSVLGSHHHQLTVSEPVRPQFEEPIIIRCANHTAKATQWLIDIFENEGIPSDVRWFSFADTLTRQPDTLDVDLFIHGEIFESNQDFSFYHFLKNGFSPLYQLFSEDEKWKGWLEQYRHTPFEEWAALNLKLEKMLIKESIMIPLYHEKKYIPFSTDIMNIEFKHFGYVDFSKLWVRPEV</sequence>
<dbReference type="Pfam" id="PF00496">
    <property type="entry name" value="SBP_bac_5"/>
    <property type="match status" value="1"/>
</dbReference>
<dbReference type="InterPro" id="IPR025370">
    <property type="entry name" value="SgrR_HTH_N"/>
</dbReference>
<dbReference type="PANTHER" id="PTHR30290">
    <property type="entry name" value="PERIPLASMIC BINDING COMPONENT OF ABC TRANSPORTER"/>
    <property type="match status" value="1"/>
</dbReference>
<keyword evidence="5" id="KW-1185">Reference proteome</keyword>
<dbReference type="AlphaFoldDB" id="A0A0V8H7D4"/>
<dbReference type="GO" id="GO:0015833">
    <property type="term" value="P:peptide transport"/>
    <property type="evidence" value="ECO:0007669"/>
    <property type="project" value="TreeGrafter"/>
</dbReference>
<dbReference type="InterPro" id="IPR039424">
    <property type="entry name" value="SBP_5"/>
</dbReference>
<dbReference type="EMBL" id="FMAU01000009">
    <property type="protein sequence ID" value="SCC34618.1"/>
    <property type="molecule type" value="Genomic_DNA"/>
</dbReference>
<dbReference type="SUPFAM" id="SSF53850">
    <property type="entry name" value="Periplasmic binding protein-like II"/>
    <property type="match status" value="1"/>
</dbReference>
<reference evidence="5" key="1">
    <citation type="submission" date="2016-08" db="EMBL/GenBank/DDBJ databases">
        <authorList>
            <person name="Varghese N."/>
            <person name="Submissions Spin"/>
        </authorList>
    </citation>
    <scope>NUCLEOTIDE SEQUENCE [LARGE SCALE GENOMIC DNA]</scope>
    <source>
        <strain evidence="5">SGD-1123</strain>
    </source>
</reference>
<evidence type="ECO:0000313" key="4">
    <source>
        <dbReference type="EMBL" id="SCC34618.1"/>
    </source>
</evidence>
<evidence type="ECO:0000259" key="3">
    <source>
        <dbReference type="Pfam" id="PF12793"/>
    </source>
</evidence>
<feature type="domain" description="Solute-binding protein family 5" evidence="2">
    <location>
        <begin position="161"/>
        <end position="299"/>
    </location>
</feature>
<organism evidence="4 5">
    <name type="scientific">[Bacillus] enclensis</name>
    <dbReference type="NCBI Taxonomy" id="1402860"/>
    <lineage>
        <taxon>Bacteria</taxon>
        <taxon>Bacillati</taxon>
        <taxon>Bacillota</taxon>
        <taxon>Bacilli</taxon>
        <taxon>Bacillales</taxon>
        <taxon>Bacillaceae</taxon>
        <taxon>Rossellomorea</taxon>
    </lineage>
</organism>
<name>A0A0V8H7D4_9BACI</name>
<evidence type="ECO:0000256" key="1">
    <source>
        <dbReference type="ARBA" id="ARBA00023125"/>
    </source>
</evidence>
<dbReference type="Pfam" id="PF12793">
    <property type="entry name" value="SgrR_N"/>
    <property type="match status" value="1"/>
</dbReference>
<proteinExistence type="predicted"/>
<evidence type="ECO:0000259" key="2">
    <source>
        <dbReference type="Pfam" id="PF00496"/>
    </source>
</evidence>
<dbReference type="RefSeq" id="WP_058299931.1">
    <property type="nucleotide sequence ID" value="NZ_FMAU01000009.1"/>
</dbReference>
<dbReference type="GO" id="GO:0003677">
    <property type="term" value="F:DNA binding"/>
    <property type="evidence" value="ECO:0007669"/>
    <property type="project" value="UniProtKB-KW"/>
</dbReference>
<dbReference type="GO" id="GO:1904680">
    <property type="term" value="F:peptide transmembrane transporter activity"/>
    <property type="evidence" value="ECO:0007669"/>
    <property type="project" value="TreeGrafter"/>
</dbReference>
<dbReference type="Proteomes" id="UP000181997">
    <property type="component" value="Unassembled WGS sequence"/>
</dbReference>
<dbReference type="OrthoDB" id="5894719at2"/>
<dbReference type="InterPro" id="IPR000914">
    <property type="entry name" value="SBP_5_dom"/>
</dbReference>
<accession>A0A0V8H7D4</accession>
<gene>
    <name evidence="4" type="ORF">GA0061094_4158</name>
</gene>
<dbReference type="Gene3D" id="3.40.190.10">
    <property type="entry name" value="Periplasmic binding protein-like II"/>
    <property type="match status" value="1"/>
</dbReference>
<keyword evidence="1 4" id="KW-0238">DNA-binding</keyword>
<evidence type="ECO:0000313" key="5">
    <source>
        <dbReference type="Proteomes" id="UP000181997"/>
    </source>
</evidence>
<feature type="domain" description="Transcriptional regulator SgrR N-terminal HTH" evidence="3">
    <location>
        <begin position="16"/>
        <end position="88"/>
    </location>
</feature>
<protein>
    <submittedName>
        <fullName evidence="4">DNA-binding transcriptional regulator SgrR of sgrS sRNA, contains a MarR-type HTH domain and a solute-binding domain</fullName>
    </submittedName>
</protein>